<gene>
    <name evidence="3" type="ORF">Dia5BBH33_12110</name>
</gene>
<dbReference type="KEGG" id="dho:Dia5BBH33_12110"/>
<dbReference type="InterPro" id="IPR052163">
    <property type="entry name" value="DGC-Regulatory_Protein"/>
</dbReference>
<dbReference type="FunFam" id="3.30.70.270:FF:000001">
    <property type="entry name" value="Diguanylate cyclase domain protein"/>
    <property type="match status" value="1"/>
</dbReference>
<dbReference type="InterPro" id="IPR035965">
    <property type="entry name" value="PAS-like_dom_sf"/>
</dbReference>
<accession>A0A8D4UUL7</accession>
<dbReference type="CDD" id="cd01949">
    <property type="entry name" value="GGDEF"/>
    <property type="match status" value="1"/>
</dbReference>
<name>A0A8D4UUL7_9FIRM</name>
<dbReference type="EMBL" id="AP019697">
    <property type="protein sequence ID" value="BBK25276.1"/>
    <property type="molecule type" value="Genomic_DNA"/>
</dbReference>
<feature type="domain" description="GGDEF" evidence="2">
    <location>
        <begin position="170"/>
        <end position="302"/>
    </location>
</feature>
<organism evidence="3 4">
    <name type="scientific">Dialister hominis</name>
    <dbReference type="NCBI Taxonomy" id="2582419"/>
    <lineage>
        <taxon>Bacteria</taxon>
        <taxon>Bacillati</taxon>
        <taxon>Bacillota</taxon>
        <taxon>Negativicutes</taxon>
        <taxon>Veillonellales</taxon>
        <taxon>Veillonellaceae</taxon>
        <taxon>Dialister</taxon>
    </lineage>
</organism>
<evidence type="ECO:0000259" key="2">
    <source>
        <dbReference type="PROSITE" id="PS50887"/>
    </source>
</evidence>
<dbReference type="RefSeq" id="WP_108849593.1">
    <property type="nucleotide sequence ID" value="NZ_AP019697.1"/>
</dbReference>
<dbReference type="OrthoDB" id="1625460at2"/>
<keyword evidence="4" id="KW-1185">Reference proteome</keyword>
<dbReference type="Proteomes" id="UP000320585">
    <property type="component" value="Chromosome"/>
</dbReference>
<dbReference type="Pfam" id="PF00990">
    <property type="entry name" value="GGDEF"/>
    <property type="match status" value="1"/>
</dbReference>
<dbReference type="AlphaFoldDB" id="A0A8D4UUL7"/>
<dbReference type="InterPro" id="IPR000160">
    <property type="entry name" value="GGDEF_dom"/>
</dbReference>
<dbReference type="PANTHER" id="PTHR46663:SF4">
    <property type="entry name" value="DIGUANYLATE CYCLASE DGCT-RELATED"/>
    <property type="match status" value="1"/>
</dbReference>
<evidence type="ECO:0000313" key="3">
    <source>
        <dbReference type="EMBL" id="BBK25276.1"/>
    </source>
</evidence>
<dbReference type="InterPro" id="IPR043128">
    <property type="entry name" value="Rev_trsase/Diguanyl_cyclase"/>
</dbReference>
<dbReference type="NCBIfam" id="TIGR00229">
    <property type="entry name" value="sensory_box"/>
    <property type="match status" value="1"/>
</dbReference>
<dbReference type="PROSITE" id="PS50112">
    <property type="entry name" value="PAS"/>
    <property type="match status" value="1"/>
</dbReference>
<dbReference type="CDD" id="cd00130">
    <property type="entry name" value="PAS"/>
    <property type="match status" value="1"/>
</dbReference>
<sequence length="315" mass="36380">MELKEENFRKIADDLPFGLYIVEPDRTIVYWNKEAEQITGYKREEMVGKHCPQSGLFHMDEEGRSLCQFFCPLLATVESGEKSKARVTFLHKNGYRILIDTYFVPLKDENGETKHVAEIFEVVGPVEADSRLVENLHEIAFHDSLTELPNRLYMESILKVRFYEYHKLFRPFAVMFMDIDHFHDFNIKYGHVAGDMMLKSFADSIKENVRHEDVIGRWGGEEFVGVCPVPYEKDAVPIANRLRDVVNQAYIIKDGNKLSVTVSIGVTFVREEDTLKSIVDRADRLLFKAKQAGRDRIMIDADVPLVGKIERADIR</sequence>
<dbReference type="PROSITE" id="PS50887">
    <property type="entry name" value="GGDEF"/>
    <property type="match status" value="1"/>
</dbReference>
<dbReference type="SUPFAM" id="SSF55785">
    <property type="entry name" value="PYP-like sensor domain (PAS domain)"/>
    <property type="match status" value="1"/>
</dbReference>
<dbReference type="SUPFAM" id="SSF55073">
    <property type="entry name" value="Nucleotide cyclase"/>
    <property type="match status" value="1"/>
</dbReference>
<dbReference type="Pfam" id="PF13426">
    <property type="entry name" value="PAS_9"/>
    <property type="match status" value="1"/>
</dbReference>
<evidence type="ECO:0000259" key="1">
    <source>
        <dbReference type="PROSITE" id="PS50112"/>
    </source>
</evidence>
<feature type="domain" description="PAS" evidence="1">
    <location>
        <begin position="4"/>
        <end position="49"/>
    </location>
</feature>
<dbReference type="SMART" id="SM00091">
    <property type="entry name" value="PAS"/>
    <property type="match status" value="1"/>
</dbReference>
<dbReference type="NCBIfam" id="TIGR00254">
    <property type="entry name" value="GGDEF"/>
    <property type="match status" value="1"/>
</dbReference>
<dbReference type="Gene3D" id="3.30.70.270">
    <property type="match status" value="1"/>
</dbReference>
<proteinExistence type="predicted"/>
<evidence type="ECO:0000313" key="4">
    <source>
        <dbReference type="Proteomes" id="UP000320585"/>
    </source>
</evidence>
<dbReference type="GeneID" id="92716433"/>
<dbReference type="Gene3D" id="3.30.450.20">
    <property type="entry name" value="PAS domain"/>
    <property type="match status" value="1"/>
</dbReference>
<reference evidence="4" key="1">
    <citation type="submission" date="2019-05" db="EMBL/GenBank/DDBJ databases">
        <title>Complete genome sequencing of Dialister sp. strain 5BBH33.</title>
        <authorList>
            <person name="Sakamoto M."/>
            <person name="Murakami T."/>
            <person name="Mori H."/>
        </authorList>
    </citation>
    <scope>NUCLEOTIDE SEQUENCE [LARGE SCALE GENOMIC DNA]</scope>
    <source>
        <strain evidence="4">5BBH33</strain>
    </source>
</reference>
<dbReference type="PANTHER" id="PTHR46663">
    <property type="entry name" value="DIGUANYLATE CYCLASE DGCT-RELATED"/>
    <property type="match status" value="1"/>
</dbReference>
<dbReference type="SMART" id="SM00267">
    <property type="entry name" value="GGDEF"/>
    <property type="match status" value="1"/>
</dbReference>
<dbReference type="InterPro" id="IPR029787">
    <property type="entry name" value="Nucleotide_cyclase"/>
</dbReference>
<dbReference type="InterPro" id="IPR000014">
    <property type="entry name" value="PAS"/>
</dbReference>
<protein>
    <submittedName>
        <fullName evidence="3">Diguanylate cyclase</fullName>
    </submittedName>
</protein>